<proteinExistence type="predicted"/>
<dbReference type="STRING" id="641025.SAMN05421507_10673"/>
<keyword evidence="1" id="KW-0723">Serine/threonine-protein kinase</keyword>
<dbReference type="PANTHER" id="PTHR47691">
    <property type="entry name" value="REGULATOR-RELATED"/>
    <property type="match status" value="1"/>
</dbReference>
<dbReference type="PANTHER" id="PTHR47691:SF3">
    <property type="entry name" value="HTH-TYPE TRANSCRIPTIONAL REGULATOR RV0890C-RELATED"/>
    <property type="match status" value="1"/>
</dbReference>
<keyword evidence="2" id="KW-1185">Reference proteome</keyword>
<dbReference type="Proteomes" id="UP000199691">
    <property type="component" value="Unassembled WGS sequence"/>
</dbReference>
<dbReference type="GO" id="GO:0004674">
    <property type="term" value="F:protein serine/threonine kinase activity"/>
    <property type="evidence" value="ECO:0007669"/>
    <property type="project" value="UniProtKB-KW"/>
</dbReference>
<organism evidence="1 2">
    <name type="scientific">Lentzea jiangxiensis</name>
    <dbReference type="NCBI Taxonomy" id="641025"/>
    <lineage>
        <taxon>Bacteria</taxon>
        <taxon>Bacillati</taxon>
        <taxon>Actinomycetota</taxon>
        <taxon>Actinomycetes</taxon>
        <taxon>Pseudonocardiales</taxon>
        <taxon>Pseudonocardiaceae</taxon>
        <taxon>Lentzea</taxon>
    </lineage>
</organism>
<accession>A0A1H0QY98</accession>
<gene>
    <name evidence="1" type="ORF">SAMN05421507_10673</name>
</gene>
<evidence type="ECO:0000313" key="2">
    <source>
        <dbReference type="Proteomes" id="UP000199691"/>
    </source>
</evidence>
<reference evidence="2" key="1">
    <citation type="submission" date="2016-10" db="EMBL/GenBank/DDBJ databases">
        <authorList>
            <person name="Varghese N."/>
            <person name="Submissions S."/>
        </authorList>
    </citation>
    <scope>NUCLEOTIDE SEQUENCE [LARGE SCALE GENOMIC DNA]</scope>
    <source>
        <strain evidence="2">CGMCC 4.6609</strain>
    </source>
</reference>
<sequence length="132" mass="14154">MRGAAVHRQGEASQVGLRLGDGHQLAARLDRLPLALELAARLVTVLPVPELLARVDDRLELLARGNRAAAERHRSLRAAIGWSYDRLSAEEQHVFRCVSQWAGGFGIDGAVAACGLPPDRVLLAALVADLHG</sequence>
<keyword evidence="1" id="KW-0808">Transferase</keyword>
<dbReference type="AlphaFoldDB" id="A0A1H0QY98"/>
<keyword evidence="1" id="KW-0418">Kinase</keyword>
<dbReference type="EMBL" id="FNIX01000006">
    <property type="protein sequence ID" value="SDP22272.1"/>
    <property type="molecule type" value="Genomic_DNA"/>
</dbReference>
<dbReference type="OrthoDB" id="3647811at2"/>
<name>A0A1H0QY98_9PSEU</name>
<evidence type="ECO:0000313" key="1">
    <source>
        <dbReference type="EMBL" id="SDP22272.1"/>
    </source>
</evidence>
<dbReference type="RefSeq" id="WP_090098323.1">
    <property type="nucleotide sequence ID" value="NZ_FNIX01000006.1"/>
</dbReference>
<protein>
    <submittedName>
        <fullName evidence="1">Non-specific serine/threonine protein kinase</fullName>
    </submittedName>
</protein>